<evidence type="ECO:0000313" key="9">
    <source>
        <dbReference type="EMBL" id="AXJ01935.1"/>
    </source>
</evidence>
<feature type="transmembrane region" description="Helical" evidence="8">
    <location>
        <begin position="880"/>
        <end position="900"/>
    </location>
</feature>
<accession>A0A345UN83</accession>
<dbReference type="Gene3D" id="1.20.1640.10">
    <property type="entry name" value="Multidrug efflux transporter AcrB transmembrane domain"/>
    <property type="match status" value="2"/>
</dbReference>
<keyword evidence="2" id="KW-0813">Transport</keyword>
<sequence>MSSLSSLSIRRPVLASVMAITIILFGVIGYNYLGVREYPAVDPPIVTVTTNYTGANADIVESQITEPLEESINGIAGIRTMTSVSREGRSTITVEFELGIDMEAAANDVRDRVSRSIRRLPPDVDNPIVSKADADSSPIVFLNVRSDLRDMMELTEFAITEFKERFETIPGVSEVNIWGQKRYSMRLWMEPSRLAAYGLTPIDIRNALAAQNVELPSGRIEGASTELTVRTLSRLSTPEEFNNMIIRQNGDDIVRFRDVGLAMLGPQNERTILKRDGIPMVGVVLVPQPGANNIAIADEFYNRLEVIKRDLPEDVSVAIGFDVTEYIRASIAEVRQTIFIAFGLVMLIIFMFLRDWRTTLIPIIVIPIALIGAFFVMFILGFSINVLTMLGLVLAIGLVVDDAIVVMENIYAKIEMGMNPIEAGLKGSREIFFAVVSTTTALVAVFLPVIFLEGLTGRLFREFGLVLAGAVVISSFVALSLSPMLCSKILKKRERESWIHRVTEPFYVALNSGYRKALGAFIKVRWAAFLIILAAGGMIAYFGLNLQQELSPLEDRSRMRIFATGPEGVTFQYMDDYVDEVVAALNEEVPELEAIISVTSPGFGATSSVNSAFVNVILKDPSERSRSQFEVADHVSDLLRNHTAARGFVTQEQSIRAQRGGLPVQYVIQAPNFEKLREYLPRFMDAAADDPTFSVVDVDLKFNKPELSIEINRERARALGVSIRDVAQTLQLAFSGQRFDYFIMNGKQYEVIGQMGRAFRNDPRDLASIYVRSESGQLIQLDNLITISEDNNPPQLFRFNRFVSATVSAGLASGYSLGDGINAMDRIAASELDDTFATSLTGTSRDFQESSDSLLYAFMLAVVLIYLILAAQFESFRDPFTILFTVPLAIGGALMTLYFFGQTINIFSQIGMIMLIGLVTKNAILIVEFANQRKEAGLSVMEAIQDAAAARFRPILMTSLSTVLGVLPIALALGAGSESRVSMGIAIIGGLLFASLLTLFVIPAIYSYFSKEGANRSINIEDYDLEVKPRLQTETA</sequence>
<gene>
    <name evidence="9" type="ORF">CYPRO_2693</name>
</gene>
<evidence type="ECO:0000256" key="3">
    <source>
        <dbReference type="ARBA" id="ARBA00022475"/>
    </source>
</evidence>
<evidence type="ECO:0000256" key="6">
    <source>
        <dbReference type="ARBA" id="ARBA00022989"/>
    </source>
</evidence>
<comment type="subcellular location">
    <subcellularLocation>
        <location evidence="1">Cell inner membrane</location>
        <topology evidence="1">Multi-pass membrane protein</topology>
    </subcellularLocation>
</comment>
<evidence type="ECO:0000256" key="4">
    <source>
        <dbReference type="ARBA" id="ARBA00022519"/>
    </source>
</evidence>
<dbReference type="InterPro" id="IPR027463">
    <property type="entry name" value="AcrB_DN_DC_subdom"/>
</dbReference>
<dbReference type="Gene3D" id="3.30.2090.10">
    <property type="entry name" value="Multidrug efflux transporter AcrB TolC docking domain, DN and DC subdomains"/>
    <property type="match status" value="2"/>
</dbReference>
<feature type="transmembrane region" description="Helical" evidence="8">
    <location>
        <begin position="12"/>
        <end position="33"/>
    </location>
</feature>
<keyword evidence="7 8" id="KW-0472">Membrane</keyword>
<proteinExistence type="predicted"/>
<dbReference type="FunFam" id="1.20.1640.10:FF:000001">
    <property type="entry name" value="Efflux pump membrane transporter"/>
    <property type="match status" value="1"/>
</dbReference>
<feature type="transmembrane region" description="Helical" evidence="8">
    <location>
        <begin position="431"/>
        <end position="451"/>
    </location>
</feature>
<dbReference type="GO" id="GO:0005886">
    <property type="term" value="C:plasma membrane"/>
    <property type="evidence" value="ECO:0007669"/>
    <property type="project" value="UniProtKB-SubCell"/>
</dbReference>
<feature type="transmembrane region" description="Helical" evidence="8">
    <location>
        <begin position="334"/>
        <end position="353"/>
    </location>
</feature>
<dbReference type="Proteomes" id="UP000254808">
    <property type="component" value="Chromosome"/>
</dbReference>
<dbReference type="PANTHER" id="PTHR32063">
    <property type="match status" value="1"/>
</dbReference>
<dbReference type="EMBL" id="CP027806">
    <property type="protein sequence ID" value="AXJ01935.1"/>
    <property type="molecule type" value="Genomic_DNA"/>
</dbReference>
<dbReference type="RefSeq" id="WP_114985078.1">
    <property type="nucleotide sequence ID" value="NZ_CP027806.1"/>
</dbReference>
<keyword evidence="6 8" id="KW-1133">Transmembrane helix</keyword>
<feature type="transmembrane region" description="Helical" evidence="8">
    <location>
        <begin position="390"/>
        <end position="411"/>
    </location>
</feature>
<dbReference type="PRINTS" id="PR00702">
    <property type="entry name" value="ACRIFLAVINRP"/>
</dbReference>
<dbReference type="Gene3D" id="3.30.70.1320">
    <property type="entry name" value="Multidrug efflux transporter AcrB pore domain like"/>
    <property type="match status" value="1"/>
</dbReference>
<keyword evidence="4" id="KW-0997">Cell inner membrane</keyword>
<dbReference type="SUPFAM" id="SSF82693">
    <property type="entry name" value="Multidrug efflux transporter AcrB pore domain, PN1, PN2, PC1 and PC2 subdomains"/>
    <property type="match status" value="3"/>
</dbReference>
<evidence type="ECO:0000256" key="5">
    <source>
        <dbReference type="ARBA" id="ARBA00022692"/>
    </source>
</evidence>
<dbReference type="GO" id="GO:0042910">
    <property type="term" value="F:xenobiotic transmembrane transporter activity"/>
    <property type="evidence" value="ECO:0007669"/>
    <property type="project" value="TreeGrafter"/>
</dbReference>
<evidence type="ECO:0000256" key="2">
    <source>
        <dbReference type="ARBA" id="ARBA00022448"/>
    </source>
</evidence>
<dbReference type="SUPFAM" id="SSF82714">
    <property type="entry name" value="Multidrug efflux transporter AcrB TolC docking domain, DN and DC subdomains"/>
    <property type="match status" value="2"/>
</dbReference>
<feature type="transmembrane region" description="Helical" evidence="8">
    <location>
        <begin position="906"/>
        <end position="931"/>
    </location>
</feature>
<feature type="transmembrane region" description="Helical" evidence="8">
    <location>
        <begin position="985"/>
        <end position="1009"/>
    </location>
</feature>
<evidence type="ECO:0000256" key="7">
    <source>
        <dbReference type="ARBA" id="ARBA00023136"/>
    </source>
</evidence>
<protein>
    <submittedName>
        <fullName evidence="9">Multidrug efflux pump</fullName>
    </submittedName>
</protein>
<name>A0A345UN83_9BACT</name>
<dbReference type="SUPFAM" id="SSF82866">
    <property type="entry name" value="Multidrug efflux transporter AcrB transmembrane domain"/>
    <property type="match status" value="2"/>
</dbReference>
<dbReference type="PANTHER" id="PTHR32063:SF28">
    <property type="entry name" value="BLR2861 PROTEIN"/>
    <property type="match status" value="1"/>
</dbReference>
<dbReference type="InterPro" id="IPR001036">
    <property type="entry name" value="Acrflvin-R"/>
</dbReference>
<keyword evidence="3" id="KW-1003">Cell membrane</keyword>
<dbReference type="Gene3D" id="3.30.70.1430">
    <property type="entry name" value="Multidrug efflux transporter AcrB pore domain"/>
    <property type="match status" value="2"/>
</dbReference>
<evidence type="ECO:0000313" key="10">
    <source>
        <dbReference type="Proteomes" id="UP000254808"/>
    </source>
</evidence>
<dbReference type="FunFam" id="3.30.70.1430:FF:000001">
    <property type="entry name" value="Efflux pump membrane transporter"/>
    <property type="match status" value="1"/>
</dbReference>
<dbReference type="Gene3D" id="3.30.70.1440">
    <property type="entry name" value="Multidrug efflux transporter AcrB pore domain"/>
    <property type="match status" value="1"/>
</dbReference>
<organism evidence="9 10">
    <name type="scientific">Cyclonatronum proteinivorum</name>
    <dbReference type="NCBI Taxonomy" id="1457365"/>
    <lineage>
        <taxon>Bacteria</taxon>
        <taxon>Pseudomonadati</taxon>
        <taxon>Balneolota</taxon>
        <taxon>Balneolia</taxon>
        <taxon>Balneolales</taxon>
        <taxon>Cyclonatronaceae</taxon>
        <taxon>Cyclonatronum</taxon>
    </lineage>
</organism>
<dbReference type="OrthoDB" id="9758234at2"/>
<dbReference type="KEGG" id="cprv:CYPRO_2693"/>
<feature type="transmembrane region" description="Helical" evidence="8">
    <location>
        <begin position="463"/>
        <end position="486"/>
    </location>
</feature>
<evidence type="ECO:0000256" key="1">
    <source>
        <dbReference type="ARBA" id="ARBA00004429"/>
    </source>
</evidence>
<reference evidence="9 10" key="1">
    <citation type="submission" date="2018-03" db="EMBL/GenBank/DDBJ databases">
        <title>Phenotypic and genomic properties of Cyclonatronum proteinivorum gen. nov., sp. nov., a haloalkaliphilic bacteroidete from soda lakes possessing Na+-translocating rhodopsin.</title>
        <authorList>
            <person name="Toshchakov S.V."/>
            <person name="Korzhenkov A."/>
            <person name="Samarov N.I."/>
            <person name="Kublanov I.V."/>
            <person name="Muntyan M.S."/>
            <person name="Sorokin D.Y."/>
        </authorList>
    </citation>
    <scope>NUCLEOTIDE SEQUENCE [LARGE SCALE GENOMIC DNA]</scope>
    <source>
        <strain evidence="9 10">Omega</strain>
    </source>
</reference>
<feature type="transmembrane region" description="Helical" evidence="8">
    <location>
        <begin position="854"/>
        <end position="873"/>
    </location>
</feature>
<feature type="transmembrane region" description="Helical" evidence="8">
    <location>
        <begin position="524"/>
        <end position="544"/>
    </location>
</feature>
<dbReference type="AlphaFoldDB" id="A0A345UN83"/>
<keyword evidence="10" id="KW-1185">Reference proteome</keyword>
<keyword evidence="5 8" id="KW-0812">Transmembrane</keyword>
<feature type="transmembrane region" description="Helical" evidence="8">
    <location>
        <begin position="360"/>
        <end position="384"/>
    </location>
</feature>
<dbReference type="Pfam" id="PF00873">
    <property type="entry name" value="ACR_tran"/>
    <property type="match status" value="1"/>
</dbReference>
<evidence type="ECO:0000256" key="8">
    <source>
        <dbReference type="SAM" id="Phobius"/>
    </source>
</evidence>
<feature type="transmembrane region" description="Helical" evidence="8">
    <location>
        <begin position="952"/>
        <end position="973"/>
    </location>
</feature>